<evidence type="ECO:0000256" key="2">
    <source>
        <dbReference type="PIRSR" id="PIRSR005211-1"/>
    </source>
</evidence>
<sequence>MPILASTYCPPVWARPAHVNTIWAAKCRRVRYPDAAQAARVRRLRLETPDGDFLDVDEHPPLADSLAPGAPERGVAVISHGLEGHSRRRYVLGLTHCLVRRGFRVLAWNMRSCSGESNRTPRLYHMGETDDLACVIRHAEGFGLPVLLAGFSMGGNQICRHLAEARRSSHIRAAAVVSVPCDLPAAARVMAGPGCRLYMRYFLHTLRQKMREKAARFPDFPPLDGMEAFRTFNEFDERFTAPLHGFADAVTYWRECSALPVLPRIDVPTYLLLAADDPFCAPSCYPWDAARANARLFLEVAPHGGHVGFVSRGAVYYSERRVTEFLAAHVDEA</sequence>
<dbReference type="InterPro" id="IPR000073">
    <property type="entry name" value="AB_hydrolase_1"/>
</dbReference>
<dbReference type="GO" id="GO:0047372">
    <property type="term" value="F:monoacylglycerol lipase activity"/>
    <property type="evidence" value="ECO:0007669"/>
    <property type="project" value="TreeGrafter"/>
</dbReference>
<dbReference type="Pfam" id="PF00561">
    <property type="entry name" value="Abhydrolase_1"/>
    <property type="match status" value="1"/>
</dbReference>
<evidence type="ECO:0000259" key="3">
    <source>
        <dbReference type="Pfam" id="PF00561"/>
    </source>
</evidence>
<dbReference type="PIRSF" id="PIRSF005211">
    <property type="entry name" value="Ab_hydro_YheT"/>
    <property type="match status" value="1"/>
</dbReference>
<gene>
    <name evidence="4" type="ORF">H9784_10985</name>
</gene>
<name>A0A9D2KRZ4_9BACT</name>
<dbReference type="PANTHER" id="PTHR10794:SF94">
    <property type="entry name" value="ESTERASE YHET-RELATED"/>
    <property type="match status" value="1"/>
</dbReference>
<accession>A0A9D2KRZ4</accession>
<dbReference type="InterPro" id="IPR029058">
    <property type="entry name" value="AB_hydrolase_fold"/>
</dbReference>
<comment type="similarity">
    <text evidence="1">Belongs to the AB hydrolase superfamily. AB hydrolase 4 family.</text>
</comment>
<feature type="active site" description="Charge relay system" evidence="2">
    <location>
        <position position="277"/>
    </location>
</feature>
<dbReference type="InterPro" id="IPR012020">
    <property type="entry name" value="ABHD4"/>
</dbReference>
<dbReference type="InterPro" id="IPR050960">
    <property type="entry name" value="AB_hydrolase_4_sf"/>
</dbReference>
<feature type="domain" description="AB hydrolase-1" evidence="3">
    <location>
        <begin position="77"/>
        <end position="310"/>
    </location>
</feature>
<reference evidence="4" key="1">
    <citation type="journal article" date="2021" name="PeerJ">
        <title>Extensive microbial diversity within the chicken gut microbiome revealed by metagenomics and culture.</title>
        <authorList>
            <person name="Gilroy R."/>
            <person name="Ravi A."/>
            <person name="Getino M."/>
            <person name="Pursley I."/>
            <person name="Horton D.L."/>
            <person name="Alikhan N.F."/>
            <person name="Baker D."/>
            <person name="Gharbi K."/>
            <person name="Hall N."/>
            <person name="Watson M."/>
            <person name="Adriaenssens E.M."/>
            <person name="Foster-Nyarko E."/>
            <person name="Jarju S."/>
            <person name="Secka A."/>
            <person name="Antonio M."/>
            <person name="Oren A."/>
            <person name="Chaudhuri R.R."/>
            <person name="La Ragione R."/>
            <person name="Hildebrand F."/>
            <person name="Pallen M.J."/>
        </authorList>
    </citation>
    <scope>NUCLEOTIDE SEQUENCE</scope>
    <source>
        <strain evidence="4">5032</strain>
    </source>
</reference>
<dbReference type="EMBL" id="DWZD01000053">
    <property type="protein sequence ID" value="HJA80069.1"/>
    <property type="molecule type" value="Genomic_DNA"/>
</dbReference>
<dbReference type="GO" id="GO:0034338">
    <property type="term" value="F:short-chain carboxylesterase activity"/>
    <property type="evidence" value="ECO:0007669"/>
    <property type="project" value="TreeGrafter"/>
</dbReference>
<protein>
    <submittedName>
        <fullName evidence="4">Alpha/beta fold hydrolase</fullName>
    </submittedName>
</protein>
<dbReference type="Proteomes" id="UP000823821">
    <property type="component" value="Unassembled WGS sequence"/>
</dbReference>
<evidence type="ECO:0000256" key="1">
    <source>
        <dbReference type="ARBA" id="ARBA00010884"/>
    </source>
</evidence>
<dbReference type="AlphaFoldDB" id="A0A9D2KRZ4"/>
<reference evidence="4" key="2">
    <citation type="submission" date="2021-04" db="EMBL/GenBank/DDBJ databases">
        <authorList>
            <person name="Gilroy R."/>
        </authorList>
    </citation>
    <scope>NUCLEOTIDE SEQUENCE</scope>
    <source>
        <strain evidence="4">5032</strain>
    </source>
</reference>
<dbReference type="SUPFAM" id="SSF53474">
    <property type="entry name" value="alpha/beta-Hydrolases"/>
    <property type="match status" value="1"/>
</dbReference>
<evidence type="ECO:0000313" key="5">
    <source>
        <dbReference type="Proteomes" id="UP000823821"/>
    </source>
</evidence>
<feature type="active site" description="Charge relay system" evidence="2">
    <location>
        <position position="306"/>
    </location>
</feature>
<organism evidence="4 5">
    <name type="scientific">Candidatus Desulfovibrio intestinavium</name>
    <dbReference type="NCBI Taxonomy" id="2838534"/>
    <lineage>
        <taxon>Bacteria</taxon>
        <taxon>Pseudomonadati</taxon>
        <taxon>Thermodesulfobacteriota</taxon>
        <taxon>Desulfovibrionia</taxon>
        <taxon>Desulfovibrionales</taxon>
        <taxon>Desulfovibrionaceae</taxon>
        <taxon>Desulfovibrio</taxon>
    </lineage>
</organism>
<dbReference type="Gene3D" id="3.40.50.1820">
    <property type="entry name" value="alpha/beta hydrolase"/>
    <property type="match status" value="1"/>
</dbReference>
<dbReference type="PANTHER" id="PTHR10794">
    <property type="entry name" value="ABHYDROLASE DOMAIN-CONTAINING PROTEIN"/>
    <property type="match status" value="1"/>
</dbReference>
<proteinExistence type="inferred from homology"/>
<evidence type="ECO:0000313" key="4">
    <source>
        <dbReference type="EMBL" id="HJA80069.1"/>
    </source>
</evidence>
<comment type="caution">
    <text evidence="4">The sequence shown here is derived from an EMBL/GenBank/DDBJ whole genome shotgun (WGS) entry which is preliminary data.</text>
</comment>
<feature type="active site" description="Charge relay system" evidence="2">
    <location>
        <position position="152"/>
    </location>
</feature>
<keyword evidence="4" id="KW-0378">Hydrolase</keyword>